<reference evidence="1 2" key="1">
    <citation type="submission" date="2012-03" db="EMBL/GenBank/DDBJ databases">
        <title>Whole Genome Assembly of Papio anubis.</title>
        <authorList>
            <person name="Liu Y.L."/>
            <person name="Abraham K.A."/>
            <person name="Akbar H.A."/>
            <person name="Ali S.A."/>
            <person name="Anosike U.A."/>
            <person name="Aqrawi P.A."/>
            <person name="Arias F.A."/>
            <person name="Attaway T.A."/>
            <person name="Awwad R.A."/>
            <person name="Babu C.B."/>
            <person name="Bandaranaike D.B."/>
            <person name="Battles P.B."/>
            <person name="Bell A.B."/>
            <person name="Beltran B.B."/>
            <person name="Berhane-Mersha D.B."/>
            <person name="Bess C.B."/>
            <person name="Bickham C.B."/>
            <person name="Bolden T.B."/>
            <person name="Carter K.C."/>
            <person name="Chau D.C."/>
            <person name="Chavez A.C."/>
            <person name="Clerc-Blankenburg K.C."/>
            <person name="Coyle M.C."/>
            <person name="Dao M.D."/>
            <person name="Davila M.L.D."/>
            <person name="Davy-Carroll L.D."/>
            <person name="Denson S.D."/>
            <person name="Dinh H.D."/>
            <person name="Fernandez S.F."/>
            <person name="Fernando P.F."/>
            <person name="Forbes L.F."/>
            <person name="Francis C.F."/>
            <person name="Francisco L.F."/>
            <person name="Fu Q.F."/>
            <person name="Garcia-Iii R.G."/>
            <person name="Garrett T.G."/>
            <person name="Gross S.G."/>
            <person name="Gubbala S.G."/>
            <person name="Hirani K.H."/>
            <person name="Hogues M.H."/>
            <person name="Hollins B.H."/>
            <person name="Jackson L.J."/>
            <person name="Javaid M.J."/>
            <person name="Jhangiani S.J."/>
            <person name="Johnson A.J."/>
            <person name="Johnson B.J."/>
            <person name="Jones J.J."/>
            <person name="Joshi V.J."/>
            <person name="Kalu J.K."/>
            <person name="Khan N.K."/>
            <person name="Korchina V.K."/>
            <person name="Kovar C.K."/>
            <person name="Lago L.L."/>
            <person name="Lara F.L."/>
            <person name="Le T.-K.L."/>
            <person name="Lee S.L."/>
            <person name="Legall-Iii F.L."/>
            <person name="Lemon S.L."/>
            <person name="Liu J.L."/>
            <person name="Liu Y.-S.L."/>
            <person name="Liyanage D.L."/>
            <person name="Lopez J.L."/>
            <person name="Lorensuhewa L.L."/>
            <person name="Mata R.M."/>
            <person name="Mathew T.M."/>
            <person name="Mercado C.M."/>
            <person name="Mercado I.M."/>
            <person name="Morales K.M."/>
            <person name="Morgan M.M."/>
            <person name="Munidasa M.M."/>
            <person name="Ngo D.N."/>
            <person name="Nguyen L.N."/>
            <person name="Nguyen T.N."/>
            <person name="Nguyen N.N."/>
            <person name="Obregon M.O."/>
            <person name="Okwuonu G.O."/>
            <person name="Ongeri F.O."/>
            <person name="Onwere C.O."/>
            <person name="Osifeso I.O."/>
            <person name="Parra A.P."/>
            <person name="Patil S.P."/>
            <person name="Perez A.P."/>
            <person name="Perez Y.P."/>
            <person name="Pham C.P."/>
            <person name="Pu L.-L.P."/>
            <person name="Puazo M.P."/>
            <person name="Quiroz J.Q."/>
            <person name="Rouhana J.R."/>
            <person name="Ruiz M.R."/>
            <person name="Ruiz S.-J.R."/>
            <person name="Saada N.S."/>
            <person name="Santibanez J.S."/>
            <person name="Scheel M.S."/>
            <person name="Schneider B.S."/>
            <person name="Simmons D.S."/>
            <person name="Sisson I.S."/>
            <person name="Tang L.-Y.T."/>
            <person name="Thornton R.T."/>
            <person name="Tisius J.T."/>
            <person name="Toledanes G.T."/>
            <person name="Trejos Z.T."/>
            <person name="Usmani K.U."/>
            <person name="Varghese R.V."/>
            <person name="Vattathil S.V."/>
            <person name="Vee V.V."/>
            <person name="Walker D.W."/>
            <person name="Weissenberger G.W."/>
            <person name="White C.W."/>
            <person name="Williams A.W."/>
            <person name="Woodworth J.W."/>
            <person name="Wright R.W."/>
            <person name="Zhu Y.Z."/>
            <person name="Han Y.H."/>
            <person name="Newsham I.N."/>
            <person name="Nazareth L.N."/>
            <person name="Worley K.W."/>
            <person name="Muzny D.M."/>
            <person name="Rogers J.R."/>
            <person name="Gibbs R.G."/>
        </authorList>
    </citation>
    <scope>NUCLEOTIDE SEQUENCE [LARGE SCALE GENOMIC DNA]</scope>
</reference>
<evidence type="ECO:0000313" key="1">
    <source>
        <dbReference type="Ensembl" id="ENSPANP00000048102.1"/>
    </source>
</evidence>
<dbReference type="PRINTS" id="PR02045">
    <property type="entry name" value="F138DOMAIN"/>
</dbReference>
<organism evidence="1 2">
    <name type="scientific">Papio anubis</name>
    <name type="common">Olive baboon</name>
    <dbReference type="NCBI Taxonomy" id="9555"/>
    <lineage>
        <taxon>Eukaryota</taxon>
        <taxon>Metazoa</taxon>
        <taxon>Chordata</taxon>
        <taxon>Craniata</taxon>
        <taxon>Vertebrata</taxon>
        <taxon>Euteleostomi</taxon>
        <taxon>Mammalia</taxon>
        <taxon>Eutheria</taxon>
        <taxon>Euarchontoglires</taxon>
        <taxon>Primates</taxon>
        <taxon>Haplorrhini</taxon>
        <taxon>Catarrhini</taxon>
        <taxon>Cercopithecidae</taxon>
        <taxon>Cercopithecinae</taxon>
        <taxon>Papio</taxon>
    </lineage>
</organism>
<dbReference type="PANTHER" id="PTHR12138:SF162">
    <property type="entry name" value="CHROMOSOME UNDETERMINED SCAFFOLD_275, WHOLE GENOME SHOTGUN SEQUENCE"/>
    <property type="match status" value="1"/>
</dbReference>
<keyword evidence="2" id="KW-1185">Reference proteome</keyword>
<protein>
    <submittedName>
        <fullName evidence="1">Uncharacterized protein</fullName>
    </submittedName>
</protein>
<dbReference type="GeneTree" id="ENSGT01120000271815"/>
<dbReference type="PANTHER" id="PTHR12138">
    <property type="entry name" value="PRIMATE-EXPANDED PROTEIN FAMILY"/>
    <property type="match status" value="1"/>
</dbReference>
<evidence type="ECO:0000313" key="2">
    <source>
        <dbReference type="Proteomes" id="UP000028761"/>
    </source>
</evidence>
<reference evidence="1" key="2">
    <citation type="submission" date="2025-08" db="UniProtKB">
        <authorList>
            <consortium name="Ensembl"/>
        </authorList>
    </citation>
    <scope>IDENTIFICATION</scope>
</reference>
<accession>A0A8I5N4R4</accession>
<proteinExistence type="predicted"/>
<reference evidence="1" key="3">
    <citation type="submission" date="2025-09" db="UniProtKB">
        <authorList>
            <consortium name="Ensembl"/>
        </authorList>
    </citation>
    <scope>IDENTIFICATION</scope>
</reference>
<sequence length="134" mass="14448">STFLEGGILSLIQDFSLLFQCSFLLFILETGSYFVRPCLECSGAIISDCSLPLLDLSASPTSRVAGITGMHHHAWLILYFLVEIGFRHVGEADLELLTSCDLPTSASQSVGITGVSHCAQLVRCICKTVAPKLI</sequence>
<dbReference type="Proteomes" id="UP000028761">
    <property type="component" value="Chromosome 9"/>
</dbReference>
<dbReference type="Ensembl" id="ENSPANT00000060883.1">
    <property type="protein sequence ID" value="ENSPANP00000048102.1"/>
    <property type="gene ID" value="ENSPANG00000045896.1"/>
</dbReference>
<dbReference type="AlphaFoldDB" id="A0A8I5N4R4"/>
<name>A0A8I5N4R4_PAPAN</name>